<dbReference type="HOGENOM" id="CLU_196408_0_0_1"/>
<dbReference type="Proteomes" id="UP000053989">
    <property type="component" value="Unassembled WGS sequence"/>
</dbReference>
<dbReference type="OrthoDB" id="2678283at2759"/>
<dbReference type="AlphaFoldDB" id="A0A0C3AFM9"/>
<organism evidence="1 2">
    <name type="scientific">Scleroderma citrinum Foug A</name>
    <dbReference type="NCBI Taxonomy" id="1036808"/>
    <lineage>
        <taxon>Eukaryota</taxon>
        <taxon>Fungi</taxon>
        <taxon>Dikarya</taxon>
        <taxon>Basidiomycota</taxon>
        <taxon>Agaricomycotina</taxon>
        <taxon>Agaricomycetes</taxon>
        <taxon>Agaricomycetidae</taxon>
        <taxon>Boletales</taxon>
        <taxon>Sclerodermatineae</taxon>
        <taxon>Sclerodermataceae</taxon>
        <taxon>Scleroderma</taxon>
    </lineage>
</organism>
<keyword evidence="2" id="KW-1185">Reference proteome</keyword>
<dbReference type="EMBL" id="KN822032">
    <property type="protein sequence ID" value="KIM63727.1"/>
    <property type="molecule type" value="Genomic_DNA"/>
</dbReference>
<accession>A0A0C3AFM9</accession>
<evidence type="ECO:0000313" key="2">
    <source>
        <dbReference type="Proteomes" id="UP000053989"/>
    </source>
</evidence>
<dbReference type="InParanoid" id="A0A0C3AFM9"/>
<feature type="non-terminal residue" evidence="1">
    <location>
        <position position="1"/>
    </location>
</feature>
<evidence type="ECO:0000313" key="1">
    <source>
        <dbReference type="EMBL" id="KIM63727.1"/>
    </source>
</evidence>
<gene>
    <name evidence="1" type="ORF">SCLCIDRAFT_116632</name>
</gene>
<sequence>WATGQYDPLPKTQQRFSQNNWGYATNEVMESVDCLTPKQWKNILLGAQKYVGAYHPKPTMDVVVASLRHPSGRSKCFEPESE</sequence>
<proteinExistence type="predicted"/>
<name>A0A0C3AFM9_9AGAM</name>
<reference evidence="2" key="2">
    <citation type="submission" date="2015-01" db="EMBL/GenBank/DDBJ databases">
        <title>Evolutionary Origins and Diversification of the Mycorrhizal Mutualists.</title>
        <authorList>
            <consortium name="DOE Joint Genome Institute"/>
            <consortium name="Mycorrhizal Genomics Consortium"/>
            <person name="Kohler A."/>
            <person name="Kuo A."/>
            <person name="Nagy L.G."/>
            <person name="Floudas D."/>
            <person name="Copeland A."/>
            <person name="Barry K.W."/>
            <person name="Cichocki N."/>
            <person name="Veneault-Fourrey C."/>
            <person name="LaButti K."/>
            <person name="Lindquist E.A."/>
            <person name="Lipzen A."/>
            <person name="Lundell T."/>
            <person name="Morin E."/>
            <person name="Murat C."/>
            <person name="Riley R."/>
            <person name="Ohm R."/>
            <person name="Sun H."/>
            <person name="Tunlid A."/>
            <person name="Henrissat B."/>
            <person name="Grigoriev I.V."/>
            <person name="Hibbett D.S."/>
            <person name="Martin F."/>
        </authorList>
    </citation>
    <scope>NUCLEOTIDE SEQUENCE [LARGE SCALE GENOMIC DNA]</scope>
    <source>
        <strain evidence="2">Foug A</strain>
    </source>
</reference>
<protein>
    <submittedName>
        <fullName evidence="1">Uncharacterized protein</fullName>
    </submittedName>
</protein>
<reference evidence="1 2" key="1">
    <citation type="submission" date="2014-04" db="EMBL/GenBank/DDBJ databases">
        <authorList>
            <consortium name="DOE Joint Genome Institute"/>
            <person name="Kuo A."/>
            <person name="Kohler A."/>
            <person name="Nagy L.G."/>
            <person name="Floudas D."/>
            <person name="Copeland A."/>
            <person name="Barry K.W."/>
            <person name="Cichocki N."/>
            <person name="Veneault-Fourrey C."/>
            <person name="LaButti K."/>
            <person name="Lindquist E.A."/>
            <person name="Lipzen A."/>
            <person name="Lundell T."/>
            <person name="Morin E."/>
            <person name="Murat C."/>
            <person name="Sun H."/>
            <person name="Tunlid A."/>
            <person name="Henrissat B."/>
            <person name="Grigoriev I.V."/>
            <person name="Hibbett D.S."/>
            <person name="Martin F."/>
            <person name="Nordberg H.P."/>
            <person name="Cantor M.N."/>
            <person name="Hua S.X."/>
        </authorList>
    </citation>
    <scope>NUCLEOTIDE SEQUENCE [LARGE SCALE GENOMIC DNA]</scope>
    <source>
        <strain evidence="1 2">Foug A</strain>
    </source>
</reference>